<dbReference type="GO" id="GO:0006308">
    <property type="term" value="P:DNA catabolic process"/>
    <property type="evidence" value="ECO:0007669"/>
    <property type="project" value="InterPro"/>
</dbReference>
<dbReference type="Proteomes" id="UP000266067">
    <property type="component" value="Unassembled WGS sequence"/>
</dbReference>
<dbReference type="RefSeq" id="WP_119608819.1">
    <property type="nucleotide sequence ID" value="NZ_QXFH01000076.1"/>
</dbReference>
<dbReference type="SUPFAM" id="SSF56219">
    <property type="entry name" value="DNase I-like"/>
    <property type="match status" value="1"/>
</dbReference>
<sequence>MIQRLVLLIFLLIAHCIVHAQSNEIHMISWNIKDFGRTKNTKELNEIAEIVRDADILAIQEVVAGYGGAQAVARLTDILNRMGAKWDYVISDPTNSPKYVTERYAIIWKTKNIKIKNRGRLISGLDSIIDREPFILKLYTEGKHINLIDYHSRPYDKDPESEIKALSHYVRDSLTNTPVILAGDFNVDEKMPIFNIMRSNGYKAAISNKKTTLKWECNGDDYLNYAIDNIFYSREIFFIKSRTINFVRSCEQLEKARRLSDHLPVSMTFSIK</sequence>
<dbReference type="GO" id="GO:0004519">
    <property type="term" value="F:endonuclease activity"/>
    <property type="evidence" value="ECO:0007669"/>
    <property type="project" value="UniProtKB-KW"/>
</dbReference>
<keyword evidence="7" id="KW-1185">Reference proteome</keyword>
<dbReference type="CDD" id="cd10283">
    <property type="entry name" value="MnuA_DNase1-like"/>
    <property type="match status" value="1"/>
</dbReference>
<dbReference type="PANTHER" id="PTHR11371">
    <property type="entry name" value="DEOXYRIBONUCLEASE"/>
    <property type="match status" value="1"/>
</dbReference>
<dbReference type="Gene3D" id="3.60.10.10">
    <property type="entry name" value="Endonuclease/exonuclease/phosphatase"/>
    <property type="match status" value="1"/>
</dbReference>
<dbReference type="GO" id="GO:0016787">
    <property type="term" value="F:hydrolase activity"/>
    <property type="evidence" value="ECO:0007669"/>
    <property type="project" value="UniProtKB-KW"/>
</dbReference>
<dbReference type="Pfam" id="PF03372">
    <property type="entry name" value="Exo_endo_phos"/>
    <property type="match status" value="1"/>
</dbReference>
<feature type="domain" description="Endonuclease/exonuclease/phosphatase" evidence="5">
    <location>
        <begin position="28"/>
        <end position="262"/>
    </location>
</feature>
<comment type="similarity">
    <text evidence="1">Belongs to the DNase I family.</text>
</comment>
<reference evidence="6 7" key="1">
    <citation type="submission" date="2018-08" db="EMBL/GenBank/DDBJ databases">
        <title>Proposal of Muricauda 72 sp.nov. and Muricauda NH166 sp.nov., isolated from seawater.</title>
        <authorList>
            <person name="Cheng H."/>
            <person name="Wu Y.-H."/>
            <person name="Guo L.-L."/>
            <person name="Xu X.-W."/>
        </authorList>
    </citation>
    <scope>NUCLEOTIDE SEQUENCE [LARGE SCALE GENOMIC DNA]</scope>
    <source>
        <strain evidence="6 7">KCTC 22173</strain>
    </source>
</reference>
<dbReference type="GO" id="GO:0004536">
    <property type="term" value="F:DNA nuclease activity"/>
    <property type="evidence" value="ECO:0007669"/>
    <property type="project" value="InterPro"/>
</dbReference>
<keyword evidence="4" id="KW-0732">Signal</keyword>
<feature type="signal peptide" evidence="4">
    <location>
        <begin position="1"/>
        <end position="20"/>
    </location>
</feature>
<dbReference type="InterPro" id="IPR036691">
    <property type="entry name" value="Endo/exonu/phosph_ase_sf"/>
</dbReference>
<evidence type="ECO:0000313" key="7">
    <source>
        <dbReference type="Proteomes" id="UP000266067"/>
    </source>
</evidence>
<evidence type="ECO:0000256" key="2">
    <source>
        <dbReference type="ARBA" id="ARBA00022722"/>
    </source>
</evidence>
<gene>
    <name evidence="6" type="ORF">D2V08_13895</name>
</gene>
<dbReference type="EMBL" id="QXFH01000076">
    <property type="protein sequence ID" value="RIV31594.1"/>
    <property type="molecule type" value="Genomic_DNA"/>
</dbReference>
<keyword evidence="3" id="KW-0378">Hydrolase</keyword>
<evidence type="ECO:0000256" key="3">
    <source>
        <dbReference type="ARBA" id="ARBA00022801"/>
    </source>
</evidence>
<proteinExistence type="inferred from homology"/>
<dbReference type="InterPro" id="IPR016202">
    <property type="entry name" value="DNase_I"/>
</dbReference>
<comment type="caution">
    <text evidence="6">The sequence shown here is derived from an EMBL/GenBank/DDBJ whole genome shotgun (WGS) entry which is preliminary data.</text>
</comment>
<evidence type="ECO:0000256" key="1">
    <source>
        <dbReference type="ARBA" id="ARBA00007359"/>
    </source>
</evidence>
<name>A0A3A1N722_9FLAO</name>
<evidence type="ECO:0000259" key="5">
    <source>
        <dbReference type="Pfam" id="PF03372"/>
    </source>
</evidence>
<dbReference type="OrthoDB" id="5500612at2"/>
<protein>
    <submittedName>
        <fullName evidence="6">Endonuclease</fullName>
    </submittedName>
</protein>
<keyword evidence="6" id="KW-0255">Endonuclease</keyword>
<evidence type="ECO:0000256" key="4">
    <source>
        <dbReference type="SAM" id="SignalP"/>
    </source>
</evidence>
<evidence type="ECO:0000313" key="6">
    <source>
        <dbReference type="EMBL" id="RIV31594.1"/>
    </source>
</evidence>
<keyword evidence="2" id="KW-0540">Nuclease</keyword>
<accession>A0A3A1N722</accession>
<dbReference type="PANTHER" id="PTHR11371:SF31">
    <property type="entry name" value="EXTRACELLULAR NUCLEASE"/>
    <property type="match status" value="1"/>
</dbReference>
<feature type="chain" id="PRO_5017369506" evidence="4">
    <location>
        <begin position="21"/>
        <end position="272"/>
    </location>
</feature>
<dbReference type="InterPro" id="IPR005135">
    <property type="entry name" value="Endo/exonuclease/phosphatase"/>
</dbReference>
<organism evidence="6 7">
    <name type="scientific">Flagellimonas lutimaris</name>
    <dbReference type="NCBI Taxonomy" id="475082"/>
    <lineage>
        <taxon>Bacteria</taxon>
        <taxon>Pseudomonadati</taxon>
        <taxon>Bacteroidota</taxon>
        <taxon>Flavobacteriia</taxon>
        <taxon>Flavobacteriales</taxon>
        <taxon>Flavobacteriaceae</taxon>
        <taxon>Flagellimonas</taxon>
    </lineage>
</organism>
<dbReference type="AlphaFoldDB" id="A0A3A1N722"/>
<dbReference type="SMART" id="SM00476">
    <property type="entry name" value="DNaseIc"/>
    <property type="match status" value="1"/>
</dbReference>